<evidence type="ECO:0000313" key="2">
    <source>
        <dbReference type="Proteomes" id="UP000327011"/>
    </source>
</evidence>
<proteinExistence type="predicted"/>
<sequence length="107" mass="11727">MTYLTASRPPSREESAARQVDAHLSATHNIRGGQIRTYRGVALLRLGDVSVWFRAGKISWSTGELGTDGKPKITVILLHETAQAAAKIAQRYRELRGHVGLHAVRIG</sequence>
<name>A0A5J5JXJ2_9ACTN</name>
<protein>
    <submittedName>
        <fullName evidence="1">Uncharacterized protein</fullName>
    </submittedName>
</protein>
<dbReference type="EMBL" id="VYTZ01000008">
    <property type="protein sequence ID" value="KAA9376265.1"/>
    <property type="molecule type" value="Genomic_DNA"/>
</dbReference>
<reference evidence="1 2" key="1">
    <citation type="submission" date="2019-09" db="EMBL/GenBank/DDBJ databases">
        <title>Screening of Novel Bioactive Compounds from Soil-Associated.</title>
        <authorList>
            <person name="Gong X."/>
        </authorList>
    </citation>
    <scope>NUCLEOTIDE SEQUENCE [LARGE SCALE GENOMIC DNA]</scope>
    <source>
        <strain evidence="1 2">Gxj-6</strain>
    </source>
</reference>
<dbReference type="Proteomes" id="UP000327011">
    <property type="component" value="Unassembled WGS sequence"/>
</dbReference>
<organism evidence="1 2">
    <name type="scientific">Microbispora cellulosiformans</name>
    <dbReference type="NCBI Taxonomy" id="2614688"/>
    <lineage>
        <taxon>Bacteria</taxon>
        <taxon>Bacillati</taxon>
        <taxon>Actinomycetota</taxon>
        <taxon>Actinomycetes</taxon>
        <taxon>Streptosporangiales</taxon>
        <taxon>Streptosporangiaceae</taxon>
        <taxon>Microbispora</taxon>
    </lineage>
</organism>
<dbReference type="RefSeq" id="WP_150935667.1">
    <property type="nucleotide sequence ID" value="NZ_VYTZ01000008.1"/>
</dbReference>
<evidence type="ECO:0000313" key="1">
    <source>
        <dbReference type="EMBL" id="KAA9376265.1"/>
    </source>
</evidence>
<keyword evidence="2" id="KW-1185">Reference proteome</keyword>
<gene>
    <name evidence="1" type="ORF">F5972_22720</name>
</gene>
<comment type="caution">
    <text evidence="1">The sequence shown here is derived from an EMBL/GenBank/DDBJ whole genome shotgun (WGS) entry which is preliminary data.</text>
</comment>
<dbReference type="AlphaFoldDB" id="A0A5J5JXJ2"/>
<accession>A0A5J5JXJ2</accession>